<dbReference type="Proteomes" id="UP000183504">
    <property type="component" value="Unassembled WGS sequence"/>
</dbReference>
<proteinExistence type="predicted"/>
<sequence length="124" mass="14024">MMPIKRIQPWRIQSIKASINASTEEISKGMSSIIEAPVTNSLESCANSAKTCMENLVETVDSLDLFLDNVAQAFQDVDEKMAKSIQSNDMYSVAPKEPESDPEKKEKMRVQQKQYDISFYENLP</sequence>
<dbReference type="RefSeq" id="WP_176693518.1">
    <property type="nucleotide sequence ID" value="NZ_CDMW01000001.1"/>
</dbReference>
<feature type="compositionally biased region" description="Basic and acidic residues" evidence="1">
    <location>
        <begin position="96"/>
        <end position="109"/>
    </location>
</feature>
<reference evidence="2 3" key="1">
    <citation type="submission" date="2015-01" db="EMBL/GenBank/DDBJ databases">
        <authorList>
            <person name="Pelicic Vladimir"/>
        </authorList>
    </citation>
    <scope>NUCLEOTIDE SEQUENCE [LARGE SCALE GENOMIC DNA]</scope>
    <source>
        <strain evidence="2 3">2908</strain>
    </source>
</reference>
<evidence type="ECO:0000256" key="1">
    <source>
        <dbReference type="SAM" id="MobiDB-lite"/>
    </source>
</evidence>
<protein>
    <submittedName>
        <fullName evidence="2">Uncharacterized protein</fullName>
    </submittedName>
</protein>
<dbReference type="EMBL" id="CDMW01000001">
    <property type="protein sequence ID" value="CEL89365.1"/>
    <property type="molecule type" value="Genomic_DNA"/>
</dbReference>
<accession>A0A0B7GHT8</accession>
<evidence type="ECO:0000313" key="2">
    <source>
        <dbReference type="EMBL" id="CEL89365.1"/>
    </source>
</evidence>
<dbReference type="AlphaFoldDB" id="A0A0B7GHT8"/>
<evidence type="ECO:0000313" key="3">
    <source>
        <dbReference type="Proteomes" id="UP000183504"/>
    </source>
</evidence>
<feature type="region of interest" description="Disordered" evidence="1">
    <location>
        <begin position="86"/>
        <end position="112"/>
    </location>
</feature>
<organism evidence="2 3">
    <name type="scientific">Streptococcus sanguinis</name>
    <dbReference type="NCBI Taxonomy" id="1305"/>
    <lineage>
        <taxon>Bacteria</taxon>
        <taxon>Bacillati</taxon>
        <taxon>Bacillota</taxon>
        <taxon>Bacilli</taxon>
        <taxon>Lactobacillales</taxon>
        <taxon>Streptococcaceae</taxon>
        <taxon>Streptococcus</taxon>
    </lineage>
</organism>
<gene>
    <name evidence="2" type="ORF">SSV_0028</name>
</gene>
<name>A0A0B7GHT8_STRSA</name>